<dbReference type="InterPro" id="IPR032350">
    <property type="entry name" value="Nbr1_FW"/>
</dbReference>
<dbReference type="PANTHER" id="PTHR20930">
    <property type="entry name" value="OVARIAN CARCINOMA ANTIGEN CA125-RELATED"/>
    <property type="match status" value="1"/>
</dbReference>
<dbReference type="PANTHER" id="PTHR20930:SF0">
    <property type="entry name" value="PROTEIN ILRUN"/>
    <property type="match status" value="1"/>
</dbReference>
<dbReference type="Pfam" id="PF16158">
    <property type="entry name" value="N_BRCA1_IG"/>
    <property type="match status" value="1"/>
</dbReference>
<dbReference type="AlphaFoldDB" id="A0A3E0AI90"/>
<proteinExistence type="predicted"/>
<sequence>MKKYSGLLTILAVLLVSSACYFPTVMTEDEAVATEVQKVLEDIQDETATANAAATYTPYPTYTPAPTYTPQATAWVNPYYNPYYNQYIPSDSGGRYIRSCNNAEFIGENFYDYAIFNNGTVFTKTWVLRNTGVCTWTTDYKLVFKYGNSMSSDISSNLPYDVPPGGIVELSVDMKAPAADGTYKGYWTIQSDVGEQFFDFWVAIKVR</sequence>
<reference evidence="3 4" key="1">
    <citation type="submission" date="2018-08" db="EMBL/GenBank/DDBJ databases">
        <title>Genomic Encyclopedia of Type Strains, Phase IV (KMG-IV): sequencing the most valuable type-strain genomes for metagenomic binning, comparative biology and taxonomic classification.</title>
        <authorList>
            <person name="Goeker M."/>
        </authorList>
    </citation>
    <scope>NUCLEOTIDE SEQUENCE [LARGE SCALE GENOMIC DNA]</scope>
    <source>
        <strain evidence="3 4">DSM 23923</strain>
    </source>
</reference>
<dbReference type="RefSeq" id="WP_158675015.1">
    <property type="nucleotide sequence ID" value="NZ_AP018437.1"/>
</dbReference>
<dbReference type="PROSITE" id="PS51257">
    <property type="entry name" value="PROKAR_LIPOPROTEIN"/>
    <property type="match status" value="1"/>
</dbReference>
<dbReference type="Proteomes" id="UP000256388">
    <property type="component" value="Unassembled WGS sequence"/>
</dbReference>
<feature type="domain" description="Nbr1 FW" evidence="2">
    <location>
        <begin position="112"/>
        <end position="206"/>
    </location>
</feature>
<dbReference type="EMBL" id="QUMS01000001">
    <property type="protein sequence ID" value="REG11368.1"/>
    <property type="molecule type" value="Genomic_DNA"/>
</dbReference>
<name>A0A3E0AI90_9CHLR</name>
<evidence type="ECO:0000313" key="3">
    <source>
        <dbReference type="EMBL" id="REG11368.1"/>
    </source>
</evidence>
<feature type="chain" id="PRO_5017702063" evidence="1">
    <location>
        <begin position="22"/>
        <end position="207"/>
    </location>
</feature>
<organism evidence="3 4">
    <name type="scientific">Pelolinea submarina</name>
    <dbReference type="NCBI Taxonomy" id="913107"/>
    <lineage>
        <taxon>Bacteria</taxon>
        <taxon>Bacillati</taxon>
        <taxon>Chloroflexota</taxon>
        <taxon>Anaerolineae</taxon>
        <taxon>Anaerolineales</taxon>
        <taxon>Anaerolineaceae</taxon>
        <taxon>Pelolinea</taxon>
    </lineage>
</organism>
<dbReference type="InterPro" id="IPR013783">
    <property type="entry name" value="Ig-like_fold"/>
</dbReference>
<keyword evidence="1" id="KW-0732">Signal</keyword>
<gene>
    <name evidence="3" type="ORF">DFR64_1246</name>
</gene>
<comment type="caution">
    <text evidence="3">The sequence shown here is derived from an EMBL/GenBank/DDBJ whole genome shotgun (WGS) entry which is preliminary data.</text>
</comment>
<accession>A0A3E0AI90</accession>
<protein>
    <submittedName>
        <fullName evidence="3">Ig-like domain-containing protein</fullName>
    </submittedName>
</protein>
<dbReference type="CDD" id="cd14947">
    <property type="entry name" value="NBR1_like"/>
    <property type="match status" value="1"/>
</dbReference>
<feature type="signal peptide" evidence="1">
    <location>
        <begin position="1"/>
        <end position="21"/>
    </location>
</feature>
<keyword evidence="4" id="KW-1185">Reference proteome</keyword>
<evidence type="ECO:0000259" key="2">
    <source>
        <dbReference type="Pfam" id="PF16158"/>
    </source>
</evidence>
<evidence type="ECO:0000256" key="1">
    <source>
        <dbReference type="SAM" id="SignalP"/>
    </source>
</evidence>
<dbReference type="OrthoDB" id="159249at2"/>
<dbReference type="Gene3D" id="2.60.40.10">
    <property type="entry name" value="Immunoglobulins"/>
    <property type="match status" value="1"/>
</dbReference>
<evidence type="ECO:0000313" key="4">
    <source>
        <dbReference type="Proteomes" id="UP000256388"/>
    </source>
</evidence>